<gene>
    <name evidence="2" type="ORF">A2008_00335</name>
</gene>
<name>A0A1F7WFZ0_9BACT</name>
<proteinExistence type="predicted"/>
<reference evidence="2 3" key="1">
    <citation type="journal article" date="2016" name="Nat. Commun.">
        <title>Thousands of microbial genomes shed light on interconnected biogeochemical processes in an aquifer system.</title>
        <authorList>
            <person name="Anantharaman K."/>
            <person name="Brown C.T."/>
            <person name="Hug L.A."/>
            <person name="Sharon I."/>
            <person name="Castelle C.J."/>
            <person name="Probst A.J."/>
            <person name="Thomas B.C."/>
            <person name="Singh A."/>
            <person name="Wilkins M.J."/>
            <person name="Karaoz U."/>
            <person name="Brodie E.L."/>
            <person name="Williams K.H."/>
            <person name="Hubbard S.S."/>
            <person name="Banfield J.F."/>
        </authorList>
    </citation>
    <scope>NUCLEOTIDE SEQUENCE [LARGE SCALE GENOMIC DNA]</scope>
</reference>
<evidence type="ECO:0000313" key="2">
    <source>
        <dbReference type="EMBL" id="OGM01741.1"/>
    </source>
</evidence>
<sequence length="202" mass="22093">MEKTPPPVSNIKSIWAHKDPFAKPPTKMQNDAVKDAADKKTKDAAQAVTDAAQESADAEANLVELKARGKVPTTIKVVDFTGGAEGNLLKMTISVRNFGDALARDVKVKCIGNPRLSLISSPMATIGDITPRGKSIAQFVYGMPENYYEEYANFAVSAEAENAKPYSQLFTLKTGRRIMTATEVMEKMNAENRKSREGKDKH</sequence>
<dbReference type="AlphaFoldDB" id="A0A1F7WFZ0"/>
<evidence type="ECO:0000256" key="1">
    <source>
        <dbReference type="SAM" id="MobiDB-lite"/>
    </source>
</evidence>
<comment type="caution">
    <text evidence="2">The sequence shown here is derived from an EMBL/GenBank/DDBJ whole genome shotgun (WGS) entry which is preliminary data.</text>
</comment>
<evidence type="ECO:0008006" key="4">
    <source>
        <dbReference type="Google" id="ProtNLM"/>
    </source>
</evidence>
<feature type="compositionally biased region" description="Basic and acidic residues" evidence="1">
    <location>
        <begin position="32"/>
        <end position="41"/>
    </location>
</feature>
<organism evidence="2 3">
    <name type="scientific">Candidatus Wallbacteria bacterium GWC2_49_35</name>
    <dbReference type="NCBI Taxonomy" id="1817813"/>
    <lineage>
        <taxon>Bacteria</taxon>
        <taxon>Candidatus Walliibacteriota</taxon>
    </lineage>
</organism>
<dbReference type="STRING" id="1817813.A2008_00335"/>
<dbReference type="EMBL" id="MGFH01000226">
    <property type="protein sequence ID" value="OGM01741.1"/>
    <property type="molecule type" value="Genomic_DNA"/>
</dbReference>
<protein>
    <recommendedName>
        <fullName evidence="4">CARDB domain-containing protein</fullName>
    </recommendedName>
</protein>
<accession>A0A1F7WFZ0</accession>
<evidence type="ECO:0000313" key="3">
    <source>
        <dbReference type="Proteomes" id="UP000178735"/>
    </source>
</evidence>
<feature type="region of interest" description="Disordered" evidence="1">
    <location>
        <begin position="1"/>
        <end position="41"/>
    </location>
</feature>
<dbReference type="Proteomes" id="UP000178735">
    <property type="component" value="Unassembled WGS sequence"/>
</dbReference>